<name>A0A5J9UKZ9_9POAL</name>
<evidence type="ECO:0000313" key="3">
    <source>
        <dbReference type="Proteomes" id="UP000324897"/>
    </source>
</evidence>
<evidence type="ECO:0000256" key="1">
    <source>
        <dbReference type="SAM" id="MobiDB-lite"/>
    </source>
</evidence>
<dbReference type="EMBL" id="RWGY01000013">
    <property type="protein sequence ID" value="TVU24095.1"/>
    <property type="molecule type" value="Genomic_DNA"/>
</dbReference>
<feature type="region of interest" description="Disordered" evidence="1">
    <location>
        <begin position="33"/>
        <end position="52"/>
    </location>
</feature>
<comment type="caution">
    <text evidence="2">The sequence shown here is derived from an EMBL/GenBank/DDBJ whole genome shotgun (WGS) entry which is preliminary data.</text>
</comment>
<proteinExistence type="predicted"/>
<dbReference type="AlphaFoldDB" id="A0A5J9UKZ9"/>
<organism evidence="2 3">
    <name type="scientific">Eragrostis curvula</name>
    <name type="common">weeping love grass</name>
    <dbReference type="NCBI Taxonomy" id="38414"/>
    <lineage>
        <taxon>Eukaryota</taxon>
        <taxon>Viridiplantae</taxon>
        <taxon>Streptophyta</taxon>
        <taxon>Embryophyta</taxon>
        <taxon>Tracheophyta</taxon>
        <taxon>Spermatophyta</taxon>
        <taxon>Magnoliopsida</taxon>
        <taxon>Liliopsida</taxon>
        <taxon>Poales</taxon>
        <taxon>Poaceae</taxon>
        <taxon>PACMAD clade</taxon>
        <taxon>Chloridoideae</taxon>
        <taxon>Eragrostideae</taxon>
        <taxon>Eragrostidinae</taxon>
        <taxon>Eragrostis</taxon>
    </lineage>
</organism>
<feature type="non-terminal residue" evidence="2">
    <location>
        <position position="1"/>
    </location>
</feature>
<protein>
    <submittedName>
        <fullName evidence="2">Uncharacterized protein</fullName>
    </submittedName>
</protein>
<feature type="compositionally biased region" description="Polar residues" evidence="1">
    <location>
        <begin position="34"/>
        <end position="49"/>
    </location>
</feature>
<dbReference type="Gramene" id="TVU24095">
    <property type="protein sequence ID" value="TVU24095"/>
    <property type="gene ID" value="EJB05_26491"/>
</dbReference>
<keyword evidence="3" id="KW-1185">Reference proteome</keyword>
<evidence type="ECO:0000313" key="2">
    <source>
        <dbReference type="EMBL" id="TVU24095.1"/>
    </source>
</evidence>
<gene>
    <name evidence="2" type="ORF">EJB05_26491</name>
</gene>
<reference evidence="2 3" key="1">
    <citation type="journal article" date="2019" name="Sci. Rep.">
        <title>A high-quality genome of Eragrostis curvula grass provides insights into Poaceae evolution and supports new strategies to enhance forage quality.</title>
        <authorList>
            <person name="Carballo J."/>
            <person name="Santos B.A.C.M."/>
            <person name="Zappacosta D."/>
            <person name="Garbus I."/>
            <person name="Selva J.P."/>
            <person name="Gallo C.A."/>
            <person name="Diaz A."/>
            <person name="Albertini E."/>
            <person name="Caccamo M."/>
            <person name="Echenique V."/>
        </authorList>
    </citation>
    <scope>NUCLEOTIDE SEQUENCE [LARGE SCALE GENOMIC DNA]</scope>
    <source>
        <strain evidence="3">cv. Victoria</strain>
        <tissue evidence="2">Leaf</tissue>
    </source>
</reference>
<accession>A0A5J9UKZ9</accession>
<dbReference type="Proteomes" id="UP000324897">
    <property type="component" value="Chromosome 2"/>
</dbReference>
<sequence length="65" mass="7246">MRRYRQAGRSGLTSSRFLVQPNGEILGEALVDSTGGSSCTQRKVVSQDTKMPEKLEKLRLQEHAL</sequence>